<dbReference type="Proteomes" id="UP001165960">
    <property type="component" value="Unassembled WGS sequence"/>
</dbReference>
<accession>A0ACC2S2R7</accession>
<gene>
    <name evidence="1" type="ORF">DSO57_1031462</name>
</gene>
<keyword evidence="2" id="KW-1185">Reference proteome</keyword>
<proteinExistence type="predicted"/>
<dbReference type="EMBL" id="QTSX02005906">
    <property type="protein sequence ID" value="KAJ9056590.1"/>
    <property type="molecule type" value="Genomic_DNA"/>
</dbReference>
<sequence>MKLYLLLSLVAALVPALAQEDDDVEVFSSQDQPLTNEEYTNTYSGHFGPVYSMQQGGYGSINEAIYYAPYIGAVICPVQSIKAWSCSFCRKLSGAAFQATVQDPRFDTFGIVTTDYTRQEIVLSFRGASNLNNWVQALKVLQTDFPGVAYAKVHSGIKECSDGLANRYLFQIKRLLQQPAFNQFNVVVTGHSLGGAIAVLATLRIQSALGLRWSRLKVFTYGEPRIGNAYFASYVNSLPLSIIRVVNENDLIPHLPPSSLDYVHHHTELYIDNGVPRLCSRQTSEDPSCSVSRLDISIQAHNDFFGNSIRIEAC</sequence>
<evidence type="ECO:0000313" key="2">
    <source>
        <dbReference type="Proteomes" id="UP001165960"/>
    </source>
</evidence>
<evidence type="ECO:0000313" key="1">
    <source>
        <dbReference type="EMBL" id="KAJ9056590.1"/>
    </source>
</evidence>
<organism evidence="1 2">
    <name type="scientific">Entomophthora muscae</name>
    <dbReference type="NCBI Taxonomy" id="34485"/>
    <lineage>
        <taxon>Eukaryota</taxon>
        <taxon>Fungi</taxon>
        <taxon>Fungi incertae sedis</taxon>
        <taxon>Zoopagomycota</taxon>
        <taxon>Entomophthoromycotina</taxon>
        <taxon>Entomophthoromycetes</taxon>
        <taxon>Entomophthorales</taxon>
        <taxon>Entomophthoraceae</taxon>
        <taxon>Entomophthora</taxon>
    </lineage>
</organism>
<protein>
    <submittedName>
        <fullName evidence="1">Uncharacterized protein</fullName>
    </submittedName>
</protein>
<reference evidence="1" key="1">
    <citation type="submission" date="2022-04" db="EMBL/GenBank/DDBJ databases">
        <title>Genome of the entomopathogenic fungus Entomophthora muscae.</title>
        <authorList>
            <person name="Elya C."/>
            <person name="Lovett B.R."/>
            <person name="Lee E."/>
            <person name="Macias A.M."/>
            <person name="Hajek A.E."/>
            <person name="De Bivort B.L."/>
            <person name="Kasson M.T."/>
            <person name="De Fine Licht H.H."/>
            <person name="Stajich J.E."/>
        </authorList>
    </citation>
    <scope>NUCLEOTIDE SEQUENCE</scope>
    <source>
        <strain evidence="1">Berkeley</strain>
    </source>
</reference>
<comment type="caution">
    <text evidence="1">The sequence shown here is derived from an EMBL/GenBank/DDBJ whole genome shotgun (WGS) entry which is preliminary data.</text>
</comment>
<name>A0ACC2S2R7_9FUNG</name>